<dbReference type="EMBL" id="AAPH01000002">
    <property type="protein sequence ID" value="EAS44888.1"/>
    <property type="molecule type" value="Genomic_DNA"/>
</dbReference>
<gene>
    <name evidence="1" type="ORF">P3TCK_20430</name>
</gene>
<comment type="caution">
    <text evidence="1">The sequence shown here is derived from an EMBL/GenBank/DDBJ whole genome shotgun (WGS) entry which is preliminary data.</text>
</comment>
<dbReference type="Proteomes" id="UP000003789">
    <property type="component" value="Unassembled WGS sequence"/>
</dbReference>
<dbReference type="HOGENOM" id="CLU_3274267_0_0_6"/>
<evidence type="ECO:0000313" key="2">
    <source>
        <dbReference type="Proteomes" id="UP000003789"/>
    </source>
</evidence>
<name>Q1Z970_9GAMM</name>
<evidence type="ECO:0000313" key="1">
    <source>
        <dbReference type="EMBL" id="EAS44888.1"/>
    </source>
</evidence>
<dbReference type="AlphaFoldDB" id="Q1Z970"/>
<accession>Q1Z970</accession>
<reference evidence="1 2" key="1">
    <citation type="submission" date="2006-03" db="EMBL/GenBank/DDBJ databases">
        <authorList>
            <person name="Bartlett D.H."/>
            <person name="Valle G."/>
            <person name="Lauro F.M."/>
            <person name="Vezzi A."/>
            <person name="Simonato F."/>
            <person name="Eloe E."/>
            <person name="Vitulo N."/>
            <person name="Stratton T.K."/>
            <person name="D'angelo M."/>
            <person name="Ferriera S."/>
            <person name="Johnson J."/>
            <person name="Kravitz S."/>
            <person name="Beeson K."/>
            <person name="Sutton G."/>
            <person name="Rogers Y."/>
            <person name="Friedman R."/>
            <person name="Frazier M."/>
            <person name="Venter J.C."/>
        </authorList>
    </citation>
    <scope>NUCLEOTIDE SEQUENCE [LARGE SCALE GENOMIC DNA]</scope>
    <source>
        <strain evidence="1 2">3TCK</strain>
    </source>
</reference>
<organism evidence="1 2">
    <name type="scientific">Photobacterium profundum 3TCK</name>
    <dbReference type="NCBI Taxonomy" id="314280"/>
    <lineage>
        <taxon>Bacteria</taxon>
        <taxon>Pseudomonadati</taxon>
        <taxon>Pseudomonadota</taxon>
        <taxon>Gammaproteobacteria</taxon>
        <taxon>Vibrionales</taxon>
        <taxon>Vibrionaceae</taxon>
        <taxon>Photobacterium</taxon>
    </lineage>
</organism>
<sequence length="41" mass="4887">MLDYMSNYQAFLFGVNKVNQNDSIEKSDYQFDKFKMKGEIV</sequence>
<proteinExistence type="predicted"/>
<protein>
    <submittedName>
        <fullName evidence="1">Uncharacterized protein</fullName>
    </submittedName>
</protein>